<dbReference type="InterPro" id="IPR035587">
    <property type="entry name" value="DUS-like_FMN-bd"/>
</dbReference>
<dbReference type="InterPro" id="IPR044463">
    <property type="entry name" value="DUS2_DSRM"/>
</dbReference>
<evidence type="ECO:0000259" key="1">
    <source>
        <dbReference type="Pfam" id="PF00035"/>
    </source>
</evidence>
<gene>
    <name evidence="3" type="ORF">HNAJ_LOCUS10031</name>
</gene>
<dbReference type="Proteomes" id="UP000278807">
    <property type="component" value="Unassembled WGS sequence"/>
</dbReference>
<dbReference type="GO" id="GO:0005737">
    <property type="term" value="C:cytoplasm"/>
    <property type="evidence" value="ECO:0007669"/>
    <property type="project" value="TreeGrafter"/>
</dbReference>
<reference evidence="5" key="1">
    <citation type="submission" date="2016-04" db="UniProtKB">
        <authorList>
            <consortium name="WormBaseParasite"/>
        </authorList>
    </citation>
    <scope>IDENTIFICATION</scope>
</reference>
<dbReference type="Gene3D" id="3.20.20.70">
    <property type="entry name" value="Aldolase class I"/>
    <property type="match status" value="1"/>
</dbReference>
<dbReference type="Pfam" id="PF00035">
    <property type="entry name" value="dsrm"/>
    <property type="match status" value="1"/>
</dbReference>
<dbReference type="SUPFAM" id="SSF54768">
    <property type="entry name" value="dsRNA-binding domain-like"/>
    <property type="match status" value="1"/>
</dbReference>
<evidence type="ECO:0000259" key="2">
    <source>
        <dbReference type="Pfam" id="PF01207"/>
    </source>
</evidence>
<proteinExistence type="predicted"/>
<dbReference type="GO" id="GO:0017150">
    <property type="term" value="F:tRNA dihydrouridine synthase activity"/>
    <property type="evidence" value="ECO:0007669"/>
    <property type="project" value="TreeGrafter"/>
</dbReference>
<dbReference type="STRING" id="102285.A0A158QIR7"/>
<dbReference type="OrthoDB" id="10262250at2759"/>
<dbReference type="CDD" id="cd02801">
    <property type="entry name" value="DUS_like_FMN"/>
    <property type="match status" value="1"/>
</dbReference>
<reference evidence="3 4" key="2">
    <citation type="submission" date="2018-11" db="EMBL/GenBank/DDBJ databases">
        <authorList>
            <consortium name="Pathogen Informatics"/>
        </authorList>
    </citation>
    <scope>NUCLEOTIDE SEQUENCE [LARGE SCALE GENOMIC DNA]</scope>
</reference>
<dbReference type="InterPro" id="IPR052582">
    <property type="entry name" value="tRNA-DUS-like"/>
</dbReference>
<feature type="domain" description="DUS-like FMN-binding" evidence="2">
    <location>
        <begin position="34"/>
        <end position="245"/>
    </location>
</feature>
<dbReference type="InterPro" id="IPR013785">
    <property type="entry name" value="Aldolase_TIM"/>
</dbReference>
<dbReference type="SUPFAM" id="SSF51395">
    <property type="entry name" value="FMN-linked oxidoreductases"/>
    <property type="match status" value="1"/>
</dbReference>
<organism evidence="5">
    <name type="scientific">Rodentolepis nana</name>
    <name type="common">Dwarf tapeworm</name>
    <name type="synonym">Hymenolepis nana</name>
    <dbReference type="NCBI Taxonomy" id="102285"/>
    <lineage>
        <taxon>Eukaryota</taxon>
        <taxon>Metazoa</taxon>
        <taxon>Spiralia</taxon>
        <taxon>Lophotrochozoa</taxon>
        <taxon>Platyhelminthes</taxon>
        <taxon>Cestoda</taxon>
        <taxon>Eucestoda</taxon>
        <taxon>Cyclophyllidea</taxon>
        <taxon>Hymenolepididae</taxon>
        <taxon>Rodentolepis</taxon>
    </lineage>
</organism>
<dbReference type="AlphaFoldDB" id="A0A158QIR7"/>
<dbReference type="CDD" id="cd19871">
    <property type="entry name" value="DSRM_DUS2L"/>
    <property type="match status" value="1"/>
</dbReference>
<dbReference type="PANTHER" id="PTHR45936:SF1">
    <property type="entry name" value="TRNA-DIHYDROURIDINE(20) SYNTHASE [NAD(P)+]-LIKE"/>
    <property type="match status" value="1"/>
</dbReference>
<dbReference type="WBParaSite" id="HNAJ_0001003601-mRNA-1">
    <property type="protein sequence ID" value="HNAJ_0001003601-mRNA-1"/>
    <property type="gene ID" value="HNAJ_0001003601"/>
</dbReference>
<sequence length="468" mass="51194">MTTSASTVVSDGCSTITSLPLFTLLNIAFPGADAIIKGQPGTCFSAAKAEEKGKVILQLGTADAKRALLAARKVQADVAAIDVNMGCPKDYSIKGGMGVALLRQPEKIKSILTTLVQNLHVPITCKIRILNTVEETIELVRLIESTGVAAIAVHGRKREERPRHPNHENFIRAIAEAVKVPILANGGSKDTIRQHEDIEFFRQSTGAAGVMIGRAAMWNPAIFAPPPANAPSPSKMTVVHEYLELAVKYNHNISGAKYCIQRMLNEDTGSDKYVKTLSAENLAEVWHGPHIGLDIWGLPEKIIEKARLCSSERIASLNSAKADGGSPVESKKPHLNGDATAVEGGVNGEKDDVITLPVAFIRSEWPAVGVTPKQILFEHCKRRRLPFATFSTEENKDTRIFYSIVTFDGVKYSHKTPQVLPPTFHLNCVYQWAKSKKFAEQTASLACLTHLKLWPPSEKEEKGEEEEH</sequence>
<feature type="domain" description="DRBM" evidence="1">
    <location>
        <begin position="372"/>
        <end position="451"/>
    </location>
</feature>
<dbReference type="Pfam" id="PF01207">
    <property type="entry name" value="Dus"/>
    <property type="match status" value="1"/>
</dbReference>
<evidence type="ECO:0000313" key="3">
    <source>
        <dbReference type="EMBL" id="VDO07018.1"/>
    </source>
</evidence>
<protein>
    <submittedName>
        <fullName evidence="5">DRBM domain-containing protein</fullName>
    </submittedName>
</protein>
<evidence type="ECO:0000313" key="5">
    <source>
        <dbReference type="WBParaSite" id="HNAJ_0001003601-mRNA-1"/>
    </source>
</evidence>
<dbReference type="PANTHER" id="PTHR45936">
    <property type="entry name" value="TRNA-DIHYDROURIDINE(20) SYNTHASE [NAD(P)+]-LIKE"/>
    <property type="match status" value="1"/>
</dbReference>
<accession>A0A158QIR7</accession>
<dbReference type="Gene3D" id="3.30.160.20">
    <property type="match status" value="1"/>
</dbReference>
<dbReference type="EMBL" id="UZAE01012853">
    <property type="protein sequence ID" value="VDO07018.1"/>
    <property type="molecule type" value="Genomic_DNA"/>
</dbReference>
<dbReference type="GO" id="GO:0000049">
    <property type="term" value="F:tRNA binding"/>
    <property type="evidence" value="ECO:0007669"/>
    <property type="project" value="InterPro"/>
</dbReference>
<evidence type="ECO:0000313" key="4">
    <source>
        <dbReference type="Proteomes" id="UP000278807"/>
    </source>
</evidence>
<name>A0A158QIR7_RODNA</name>
<keyword evidence="4" id="KW-1185">Reference proteome</keyword>
<dbReference type="InterPro" id="IPR014720">
    <property type="entry name" value="dsRBD_dom"/>
</dbReference>